<dbReference type="EMBL" id="NHYD01003146">
    <property type="protein sequence ID" value="PPQ82365.1"/>
    <property type="molecule type" value="Genomic_DNA"/>
</dbReference>
<dbReference type="Proteomes" id="UP000283269">
    <property type="component" value="Unassembled WGS sequence"/>
</dbReference>
<gene>
    <name evidence="2" type="ORF">CVT25_008326</name>
</gene>
<accession>A0A409WV10</accession>
<feature type="compositionally biased region" description="Basic and acidic residues" evidence="1">
    <location>
        <begin position="178"/>
        <end position="192"/>
    </location>
</feature>
<dbReference type="InParanoid" id="A0A409WV10"/>
<feature type="region of interest" description="Disordered" evidence="1">
    <location>
        <begin position="173"/>
        <end position="214"/>
    </location>
</feature>
<name>A0A409WV10_PSICY</name>
<comment type="caution">
    <text evidence="2">The sequence shown here is derived from an EMBL/GenBank/DDBJ whole genome shotgun (WGS) entry which is preliminary data.</text>
</comment>
<dbReference type="OrthoDB" id="2497589at2759"/>
<evidence type="ECO:0000313" key="3">
    <source>
        <dbReference type="Proteomes" id="UP000283269"/>
    </source>
</evidence>
<protein>
    <submittedName>
        <fullName evidence="2">Uncharacterized protein</fullName>
    </submittedName>
</protein>
<proteinExistence type="predicted"/>
<keyword evidence="3" id="KW-1185">Reference proteome</keyword>
<evidence type="ECO:0000313" key="2">
    <source>
        <dbReference type="EMBL" id="PPQ82365.1"/>
    </source>
</evidence>
<sequence length="214" mass="22624">MAPSMLSEPILNIWLEVELIRSPSIENKRAEEGESEATRRATKVARTSKNSSSSKTGAKKAPAKAPLSSDEFTAKALPLHVNLTHTPPSITKDGDIDADGQEEHPTAVEAATDSTTGDVGFIGNLTLLPTTFSTGSYGWKGNKKITVELQSGHIDAEGGREKVQVMLSINATVVGSKPSKDPKEDNGKKGSAEEVEEEGAEVVDQEAGVEGNDI</sequence>
<feature type="region of interest" description="Disordered" evidence="1">
    <location>
        <begin position="83"/>
        <end position="112"/>
    </location>
</feature>
<dbReference type="AlphaFoldDB" id="A0A409WV10"/>
<feature type="compositionally biased region" description="Basic and acidic residues" evidence="1">
    <location>
        <begin position="26"/>
        <end position="39"/>
    </location>
</feature>
<evidence type="ECO:0000256" key="1">
    <source>
        <dbReference type="SAM" id="MobiDB-lite"/>
    </source>
</evidence>
<feature type="compositionally biased region" description="Low complexity" evidence="1">
    <location>
        <begin position="205"/>
        <end position="214"/>
    </location>
</feature>
<feature type="region of interest" description="Disordered" evidence="1">
    <location>
        <begin position="23"/>
        <end position="69"/>
    </location>
</feature>
<reference evidence="2 3" key="1">
    <citation type="journal article" date="2018" name="Evol. Lett.">
        <title>Horizontal gene cluster transfer increased hallucinogenic mushroom diversity.</title>
        <authorList>
            <person name="Reynolds H.T."/>
            <person name="Vijayakumar V."/>
            <person name="Gluck-Thaler E."/>
            <person name="Korotkin H.B."/>
            <person name="Matheny P.B."/>
            <person name="Slot J.C."/>
        </authorList>
    </citation>
    <scope>NUCLEOTIDE SEQUENCE [LARGE SCALE GENOMIC DNA]</scope>
    <source>
        <strain evidence="2 3">2631</strain>
    </source>
</reference>
<feature type="compositionally biased region" description="Acidic residues" evidence="1">
    <location>
        <begin position="193"/>
        <end position="204"/>
    </location>
</feature>
<organism evidence="2 3">
    <name type="scientific">Psilocybe cyanescens</name>
    <dbReference type="NCBI Taxonomy" id="93625"/>
    <lineage>
        <taxon>Eukaryota</taxon>
        <taxon>Fungi</taxon>
        <taxon>Dikarya</taxon>
        <taxon>Basidiomycota</taxon>
        <taxon>Agaricomycotina</taxon>
        <taxon>Agaricomycetes</taxon>
        <taxon>Agaricomycetidae</taxon>
        <taxon>Agaricales</taxon>
        <taxon>Agaricineae</taxon>
        <taxon>Strophariaceae</taxon>
        <taxon>Psilocybe</taxon>
    </lineage>
</organism>
<feature type="compositionally biased region" description="Low complexity" evidence="1">
    <location>
        <begin position="45"/>
        <end position="56"/>
    </location>
</feature>